<evidence type="ECO:0000256" key="7">
    <source>
        <dbReference type="RuleBase" id="RU363032"/>
    </source>
</evidence>
<comment type="similarity">
    <text evidence="7">Belongs to the binding-protein-dependent transport system permease family.</text>
</comment>
<evidence type="ECO:0000256" key="6">
    <source>
        <dbReference type="ARBA" id="ARBA00023136"/>
    </source>
</evidence>
<feature type="transmembrane region" description="Helical" evidence="7">
    <location>
        <begin position="236"/>
        <end position="261"/>
    </location>
</feature>
<dbReference type="GO" id="GO:0055085">
    <property type="term" value="P:transmembrane transport"/>
    <property type="evidence" value="ECO:0007669"/>
    <property type="project" value="InterPro"/>
</dbReference>
<dbReference type="KEGG" id="mfel:JPM2_3930"/>
<dbReference type="PANTHER" id="PTHR43744">
    <property type="entry name" value="ABC TRANSPORTER PERMEASE PROTEIN MG189-RELATED-RELATED"/>
    <property type="match status" value="1"/>
</dbReference>
<dbReference type="SUPFAM" id="SSF161098">
    <property type="entry name" value="MetI-like"/>
    <property type="match status" value="1"/>
</dbReference>
<sequence>MFELRLKLHKILINKKLSRSQEKVSSQVIDSNPFSVFLSAASKLLVLCFFGVVILFPFFLMISISFMTDDEAQGLSNNFRILSDFENGSTYYSGEGLDVRPWADVVQNTYARALTSGYWKSVGITSLNVIVSVILKVLLTFLMGYAFSLRSWKGKGFVWFVALSLLVLPEVALLSGQYTVVIRTGLRSNLFTIVLAISLPFVSSIFNTVMYKNAFEAIPGRIKEVSLVDGAGGFKYLFKVAFPMVVPTTLTIVILTALASWNSYLWPSLILGSRSEYELISTWLFKAGLNPDDPDSNQAVFTNIKMAAAMAVIAPLFIFYLVFRKRIMGAISRQGSTIKG</sequence>
<comment type="subcellular location">
    <subcellularLocation>
        <location evidence="1 7">Cell membrane</location>
        <topology evidence="1 7">Multi-pass membrane protein</topology>
    </subcellularLocation>
</comment>
<keyword evidence="2 7" id="KW-0813">Transport</keyword>
<dbReference type="PROSITE" id="PS50928">
    <property type="entry name" value="ABC_TM1"/>
    <property type="match status" value="1"/>
</dbReference>
<proteinExistence type="inferred from homology"/>
<keyword evidence="10" id="KW-1185">Reference proteome</keyword>
<dbReference type="CDD" id="cd06261">
    <property type="entry name" value="TM_PBP2"/>
    <property type="match status" value="1"/>
</dbReference>
<dbReference type="RefSeq" id="WP_161553160.1">
    <property type="nucleotide sequence ID" value="NZ_AP022325.1"/>
</dbReference>
<reference evidence="9 10" key="1">
    <citation type="submission" date="2020-01" db="EMBL/GenBank/DDBJ databases">
        <title>Complete genome sequence of Mycoplasma felis strain Myco-2.</title>
        <authorList>
            <person name="Kinoshita Y."/>
            <person name="Niwa H."/>
            <person name="Uchida-Fujii E."/>
            <person name="Nukada T."/>
        </authorList>
    </citation>
    <scope>NUCLEOTIDE SEQUENCE [LARGE SCALE GENOMIC DNA]</scope>
    <source>
        <strain evidence="9 10">Myco-2</strain>
    </source>
</reference>
<keyword evidence="6 7" id="KW-0472">Membrane</keyword>
<feature type="transmembrane region" description="Helical" evidence="7">
    <location>
        <begin position="157"/>
        <end position="178"/>
    </location>
</feature>
<evidence type="ECO:0000313" key="10">
    <source>
        <dbReference type="Proteomes" id="UP000464317"/>
    </source>
</evidence>
<evidence type="ECO:0000313" key="9">
    <source>
        <dbReference type="EMBL" id="BBU47700.1"/>
    </source>
</evidence>
<evidence type="ECO:0000256" key="2">
    <source>
        <dbReference type="ARBA" id="ARBA00022448"/>
    </source>
</evidence>
<evidence type="ECO:0000256" key="4">
    <source>
        <dbReference type="ARBA" id="ARBA00022692"/>
    </source>
</evidence>
<evidence type="ECO:0000256" key="5">
    <source>
        <dbReference type="ARBA" id="ARBA00022989"/>
    </source>
</evidence>
<dbReference type="Proteomes" id="UP000464317">
    <property type="component" value="Chromosome"/>
</dbReference>
<dbReference type="EMBL" id="AP022325">
    <property type="protein sequence ID" value="BBU47700.1"/>
    <property type="molecule type" value="Genomic_DNA"/>
</dbReference>
<dbReference type="Gene3D" id="1.10.3720.10">
    <property type="entry name" value="MetI-like"/>
    <property type="match status" value="1"/>
</dbReference>
<dbReference type="InterPro" id="IPR035906">
    <property type="entry name" value="MetI-like_sf"/>
</dbReference>
<accession>A0A809RVM0</accession>
<dbReference type="Pfam" id="PF00528">
    <property type="entry name" value="BPD_transp_1"/>
    <property type="match status" value="1"/>
</dbReference>
<feature type="transmembrane region" description="Helical" evidence="7">
    <location>
        <begin position="304"/>
        <end position="323"/>
    </location>
</feature>
<dbReference type="PANTHER" id="PTHR43744:SF12">
    <property type="entry name" value="ABC TRANSPORTER PERMEASE PROTEIN MG189-RELATED"/>
    <property type="match status" value="1"/>
</dbReference>
<evidence type="ECO:0000256" key="3">
    <source>
        <dbReference type="ARBA" id="ARBA00022475"/>
    </source>
</evidence>
<keyword evidence="5 7" id="KW-1133">Transmembrane helix</keyword>
<feature type="transmembrane region" description="Helical" evidence="7">
    <location>
        <begin position="44"/>
        <end position="67"/>
    </location>
</feature>
<evidence type="ECO:0000256" key="1">
    <source>
        <dbReference type="ARBA" id="ARBA00004651"/>
    </source>
</evidence>
<keyword evidence="3" id="KW-1003">Cell membrane</keyword>
<dbReference type="GO" id="GO:0005886">
    <property type="term" value="C:plasma membrane"/>
    <property type="evidence" value="ECO:0007669"/>
    <property type="project" value="UniProtKB-SubCell"/>
</dbReference>
<evidence type="ECO:0000259" key="8">
    <source>
        <dbReference type="PROSITE" id="PS50928"/>
    </source>
</evidence>
<organism evidence="9 10">
    <name type="scientific">Mycoplasmopsis felis</name>
    <dbReference type="NCBI Taxonomy" id="33923"/>
    <lineage>
        <taxon>Bacteria</taxon>
        <taxon>Bacillati</taxon>
        <taxon>Mycoplasmatota</taxon>
        <taxon>Mycoplasmoidales</taxon>
        <taxon>Metamycoplasmataceae</taxon>
        <taxon>Mycoplasmopsis</taxon>
    </lineage>
</organism>
<dbReference type="InterPro" id="IPR000515">
    <property type="entry name" value="MetI-like"/>
</dbReference>
<feature type="transmembrane region" description="Helical" evidence="7">
    <location>
        <begin position="190"/>
        <end position="215"/>
    </location>
</feature>
<protein>
    <submittedName>
        <fullName evidence="9">Putative ABC transporter permease protein MG189 homolog</fullName>
    </submittedName>
</protein>
<dbReference type="AlphaFoldDB" id="A0A809RVM0"/>
<feature type="transmembrane region" description="Helical" evidence="7">
    <location>
        <begin position="124"/>
        <end position="145"/>
    </location>
</feature>
<keyword evidence="4 7" id="KW-0812">Transmembrane</keyword>
<name>A0A809RVM0_9BACT</name>
<feature type="domain" description="ABC transmembrane type-1" evidence="8">
    <location>
        <begin position="118"/>
        <end position="323"/>
    </location>
</feature>
<gene>
    <name evidence="9" type="ORF">JPM2_3930</name>
</gene>